<dbReference type="AlphaFoldDB" id="U3CFI1"/>
<dbReference type="InterPro" id="IPR005303">
    <property type="entry name" value="MOCOS_middle"/>
</dbReference>
<dbReference type="SUPFAM" id="SSF50800">
    <property type="entry name" value="PK beta-barrel domain-like"/>
    <property type="match status" value="1"/>
</dbReference>
<feature type="domain" description="MOSC" evidence="1">
    <location>
        <begin position="123"/>
        <end position="265"/>
    </location>
</feature>
<dbReference type="InterPro" id="IPR005302">
    <property type="entry name" value="MoCF_Sase_C"/>
</dbReference>
<dbReference type="GO" id="GO:0030170">
    <property type="term" value="F:pyridoxal phosphate binding"/>
    <property type="evidence" value="ECO:0007669"/>
    <property type="project" value="InterPro"/>
</dbReference>
<dbReference type="EMBL" id="BATM01000022">
    <property type="protein sequence ID" value="GAD79994.1"/>
    <property type="molecule type" value="Genomic_DNA"/>
</dbReference>
<dbReference type="InterPro" id="IPR011037">
    <property type="entry name" value="Pyrv_Knase-like_insert_dom_sf"/>
</dbReference>
<dbReference type="GO" id="GO:0030151">
    <property type="term" value="F:molybdenum ion binding"/>
    <property type="evidence" value="ECO:0007669"/>
    <property type="project" value="InterPro"/>
</dbReference>
<protein>
    <recommendedName>
        <fullName evidence="1">MOSC domain-containing protein</fullName>
    </recommendedName>
</protein>
<gene>
    <name evidence="2" type="ORF">VEZ01S_22_00010</name>
</gene>
<dbReference type="Pfam" id="PF03476">
    <property type="entry name" value="MOSC_N"/>
    <property type="match status" value="1"/>
</dbReference>
<dbReference type="eggNOG" id="COG3217">
    <property type="taxonomic scope" value="Bacteria"/>
</dbReference>
<proteinExistence type="predicted"/>
<keyword evidence="3" id="KW-1185">Reference proteome</keyword>
<dbReference type="PANTHER" id="PTHR14237:SF19">
    <property type="entry name" value="MITOCHONDRIAL AMIDOXIME REDUCING COMPONENT 1"/>
    <property type="match status" value="1"/>
</dbReference>
<sequence length="278" mass="30745">MKDLAQLSGINIFPVKSTSGIAQSRAYVGLEGISFDRRFVVTDTAGRMITARKYPKMVTIKSTLLPDGIVLSAPDVKDLHLSISDLEREEFECKIWSDRFFAYTTTDAANKWFSDVLDTPALLLYCGEESNRYREKLDTKVSFADGYPVLVISQGSLDELNRSASHPQSMAQFRTNLVIDGVAPFAEDSWEKIAIGDVEFKVGKACQRCVLTSVDPNTGEKMAAQEPTATLAKFRADEKGAIFFGMNLIALNEGVIEVGDELRVLETRTAITYADTRS</sequence>
<dbReference type="PANTHER" id="PTHR14237">
    <property type="entry name" value="MOLYBDOPTERIN COFACTOR SULFURASE MOSC"/>
    <property type="match status" value="1"/>
</dbReference>
<evidence type="ECO:0000313" key="2">
    <source>
        <dbReference type="EMBL" id="GAD79994.1"/>
    </source>
</evidence>
<accession>U3CFI1</accession>
<dbReference type="RefSeq" id="WP_021713702.1">
    <property type="nucleotide sequence ID" value="NZ_BATM01000022.1"/>
</dbReference>
<dbReference type="OrthoDB" id="581532at2"/>
<organism evidence="2 3">
    <name type="scientific">Vibrio ezurae NBRC 102218</name>
    <dbReference type="NCBI Taxonomy" id="1219080"/>
    <lineage>
        <taxon>Bacteria</taxon>
        <taxon>Pseudomonadati</taxon>
        <taxon>Pseudomonadota</taxon>
        <taxon>Gammaproteobacteria</taxon>
        <taxon>Vibrionales</taxon>
        <taxon>Vibrionaceae</taxon>
        <taxon>Vibrio</taxon>
    </lineage>
</organism>
<dbReference type="STRING" id="1219080.VEZ01S_22_00010"/>
<dbReference type="Pfam" id="PF03473">
    <property type="entry name" value="MOSC"/>
    <property type="match status" value="1"/>
</dbReference>
<name>U3CFI1_9VIBR</name>
<evidence type="ECO:0000313" key="3">
    <source>
        <dbReference type="Proteomes" id="UP000016562"/>
    </source>
</evidence>
<dbReference type="SUPFAM" id="SSF141673">
    <property type="entry name" value="MOSC N-terminal domain-like"/>
    <property type="match status" value="1"/>
</dbReference>
<dbReference type="GO" id="GO:0003824">
    <property type="term" value="F:catalytic activity"/>
    <property type="evidence" value="ECO:0007669"/>
    <property type="project" value="InterPro"/>
</dbReference>
<dbReference type="Proteomes" id="UP000016562">
    <property type="component" value="Unassembled WGS sequence"/>
</dbReference>
<evidence type="ECO:0000259" key="1">
    <source>
        <dbReference type="PROSITE" id="PS51340"/>
    </source>
</evidence>
<dbReference type="PROSITE" id="PS51340">
    <property type="entry name" value="MOSC"/>
    <property type="match status" value="1"/>
</dbReference>
<reference evidence="2 3" key="1">
    <citation type="submission" date="2013-09" db="EMBL/GenBank/DDBJ databases">
        <title>Whole genome shotgun sequence of Vibrio ezurae NBRC 102218.</title>
        <authorList>
            <person name="Yoshida I."/>
            <person name="Hosoyama A."/>
            <person name="Numata M."/>
            <person name="Hashimoto M."/>
            <person name="Hosoyama Y."/>
            <person name="Tsuchikane K."/>
            <person name="Noguchi M."/>
            <person name="Hirakata S."/>
            <person name="Ichikawa N."/>
            <person name="Ohji S."/>
            <person name="Yamazoe A."/>
            <person name="Fujita N."/>
        </authorList>
    </citation>
    <scope>NUCLEOTIDE SEQUENCE [LARGE SCALE GENOMIC DNA]</scope>
    <source>
        <strain evidence="2 3">NBRC 102218</strain>
    </source>
</reference>
<comment type="caution">
    <text evidence="2">The sequence shown here is derived from an EMBL/GenBank/DDBJ whole genome shotgun (WGS) entry which is preliminary data.</text>
</comment>